<evidence type="ECO:0000313" key="1">
    <source>
        <dbReference type="EMBL" id="MPC45406.1"/>
    </source>
</evidence>
<accession>A0A5B7FIZ2</accession>
<proteinExistence type="predicted"/>
<gene>
    <name evidence="1" type="ORF">E2C01_039104</name>
</gene>
<dbReference type="AlphaFoldDB" id="A0A5B7FIZ2"/>
<dbReference type="Proteomes" id="UP000324222">
    <property type="component" value="Unassembled WGS sequence"/>
</dbReference>
<reference evidence="1 2" key="1">
    <citation type="submission" date="2019-05" db="EMBL/GenBank/DDBJ databases">
        <title>Another draft genome of Portunus trituberculatus and its Hox gene families provides insights of decapod evolution.</title>
        <authorList>
            <person name="Jeong J.-H."/>
            <person name="Song I."/>
            <person name="Kim S."/>
            <person name="Choi T."/>
            <person name="Kim D."/>
            <person name="Ryu S."/>
            <person name="Kim W."/>
        </authorList>
    </citation>
    <scope>NUCLEOTIDE SEQUENCE [LARGE SCALE GENOMIC DNA]</scope>
    <source>
        <tissue evidence="1">Muscle</tissue>
    </source>
</reference>
<evidence type="ECO:0000313" key="2">
    <source>
        <dbReference type="Proteomes" id="UP000324222"/>
    </source>
</evidence>
<dbReference type="EMBL" id="VSRR010006717">
    <property type="protein sequence ID" value="MPC45406.1"/>
    <property type="molecule type" value="Genomic_DNA"/>
</dbReference>
<keyword evidence="2" id="KW-1185">Reference proteome</keyword>
<protein>
    <submittedName>
        <fullName evidence="1">Uncharacterized protein</fullName>
    </submittedName>
</protein>
<organism evidence="1 2">
    <name type="scientific">Portunus trituberculatus</name>
    <name type="common">Swimming crab</name>
    <name type="synonym">Neptunus trituberculatus</name>
    <dbReference type="NCBI Taxonomy" id="210409"/>
    <lineage>
        <taxon>Eukaryota</taxon>
        <taxon>Metazoa</taxon>
        <taxon>Ecdysozoa</taxon>
        <taxon>Arthropoda</taxon>
        <taxon>Crustacea</taxon>
        <taxon>Multicrustacea</taxon>
        <taxon>Malacostraca</taxon>
        <taxon>Eumalacostraca</taxon>
        <taxon>Eucarida</taxon>
        <taxon>Decapoda</taxon>
        <taxon>Pleocyemata</taxon>
        <taxon>Brachyura</taxon>
        <taxon>Eubrachyura</taxon>
        <taxon>Portunoidea</taxon>
        <taxon>Portunidae</taxon>
        <taxon>Portuninae</taxon>
        <taxon>Portunus</taxon>
    </lineage>
</organism>
<name>A0A5B7FIZ2_PORTR</name>
<comment type="caution">
    <text evidence="1">The sequence shown here is derived from an EMBL/GenBank/DDBJ whole genome shotgun (WGS) entry which is preliminary data.</text>
</comment>
<sequence length="102" mass="11310">MQVSDGRMRLGVVVVVVVVVVEAMERLELPASFKQSDVDTRHTNEGLPSVSSRLTANQRMTQVRVKEAGVRRWQGWGMASSRGGQEREVCFAMSGGSVFHIY</sequence>